<dbReference type="InterPro" id="IPR052925">
    <property type="entry name" value="Phage_Integrase-like_Recomb"/>
</dbReference>
<dbReference type="Pfam" id="PF00589">
    <property type="entry name" value="Phage_integrase"/>
    <property type="match status" value="1"/>
</dbReference>
<evidence type="ECO:0000256" key="2">
    <source>
        <dbReference type="ARBA" id="ARBA00023172"/>
    </source>
</evidence>
<feature type="domain" description="Tyr recombinase" evidence="3">
    <location>
        <begin position="177"/>
        <end position="385"/>
    </location>
</feature>
<evidence type="ECO:0000259" key="3">
    <source>
        <dbReference type="PROSITE" id="PS51898"/>
    </source>
</evidence>
<keyword evidence="2" id="KW-0233">DNA recombination</keyword>
<dbReference type="SUPFAM" id="SSF47823">
    <property type="entry name" value="lambda integrase-like, N-terminal domain"/>
    <property type="match status" value="1"/>
</dbReference>
<dbReference type="InterPro" id="IPR010998">
    <property type="entry name" value="Integrase_recombinase_N"/>
</dbReference>
<comment type="caution">
    <text evidence="4">The sequence shown here is derived from an EMBL/GenBank/DDBJ whole genome shotgun (WGS) entry which is preliminary data.</text>
</comment>
<keyword evidence="1" id="KW-0238">DNA-binding</keyword>
<name>A0ABQ9FP49_TEGGR</name>
<keyword evidence="5" id="KW-1185">Reference proteome</keyword>
<dbReference type="InterPro" id="IPR011010">
    <property type="entry name" value="DNA_brk_join_enz"/>
</dbReference>
<dbReference type="InterPro" id="IPR013762">
    <property type="entry name" value="Integrase-like_cat_sf"/>
</dbReference>
<evidence type="ECO:0000313" key="5">
    <source>
        <dbReference type="Proteomes" id="UP001217089"/>
    </source>
</evidence>
<organism evidence="4 5">
    <name type="scientific">Tegillarca granosa</name>
    <name type="common">Malaysian cockle</name>
    <name type="synonym">Anadara granosa</name>
    <dbReference type="NCBI Taxonomy" id="220873"/>
    <lineage>
        <taxon>Eukaryota</taxon>
        <taxon>Metazoa</taxon>
        <taxon>Spiralia</taxon>
        <taxon>Lophotrochozoa</taxon>
        <taxon>Mollusca</taxon>
        <taxon>Bivalvia</taxon>
        <taxon>Autobranchia</taxon>
        <taxon>Pteriomorphia</taxon>
        <taxon>Arcoida</taxon>
        <taxon>Arcoidea</taxon>
        <taxon>Arcidae</taxon>
        <taxon>Tegillarca</taxon>
    </lineage>
</organism>
<dbReference type="Gene3D" id="1.10.443.10">
    <property type="entry name" value="Intergrase catalytic core"/>
    <property type="match status" value="1"/>
</dbReference>
<protein>
    <recommendedName>
        <fullName evidence="3">Tyr recombinase domain-containing protein</fullName>
    </recommendedName>
</protein>
<dbReference type="Proteomes" id="UP001217089">
    <property type="component" value="Unassembled WGS sequence"/>
</dbReference>
<reference evidence="4 5" key="1">
    <citation type="submission" date="2022-12" db="EMBL/GenBank/DDBJ databases">
        <title>Chromosome-level genome of Tegillarca granosa.</title>
        <authorList>
            <person name="Kim J."/>
        </authorList>
    </citation>
    <scope>NUCLEOTIDE SEQUENCE [LARGE SCALE GENOMIC DNA]</scope>
    <source>
        <strain evidence="4">Teg-2019</strain>
        <tissue evidence="4">Adductor muscle</tissue>
    </source>
</reference>
<dbReference type="Gene3D" id="1.10.150.130">
    <property type="match status" value="1"/>
</dbReference>
<dbReference type="PANTHER" id="PTHR34605:SF6">
    <property type="entry name" value="TYR RECOMBINASE DOMAIN-CONTAINING PROTEIN"/>
    <property type="match status" value="1"/>
</dbReference>
<sequence>MEWLGFIWNLETSVLEVPSDKIQKIVQLVVTMISNKHATARQIACIVEFGKSFSTSHWKTLNEYKDHENLGLSASLLPKIVRRARSESTNKKHDSYFLKFEKWCILNSFMSLPASVPAVSLFICGLIQQGVSYAVLESYFYSINWFHKISLNSNPCEDNLLKLVMEGGKRILGKPIMKKEPVTVDILNKLVDHFGKDENNLINLRTCVLCLLGFSGFLRYNELANIKMSDLFFEQGYVKISIRESKTDTYRRGNEIIIAKTGNKLCPVSWLNKYILKAGLSKDSSEYLFTAINYSSKSDTYKATNKNKGLSYTRAREIFLSSLKTLALDPKKYCLHSLRSGGASAAANNQVPDRLIKAHGRWVTDIAKDGYIKDDLPNKILVSLNLVRKENIYFRRHEENKLISLRSTLCFKHFAFKSYIANINLATVKSSHILRNMQ</sequence>
<evidence type="ECO:0000256" key="1">
    <source>
        <dbReference type="ARBA" id="ARBA00023125"/>
    </source>
</evidence>
<proteinExistence type="predicted"/>
<evidence type="ECO:0000313" key="4">
    <source>
        <dbReference type="EMBL" id="KAJ8317936.1"/>
    </source>
</evidence>
<dbReference type="PANTHER" id="PTHR34605">
    <property type="entry name" value="PHAGE_INTEGRASE DOMAIN-CONTAINING PROTEIN"/>
    <property type="match status" value="1"/>
</dbReference>
<dbReference type="SUPFAM" id="SSF56349">
    <property type="entry name" value="DNA breaking-rejoining enzymes"/>
    <property type="match status" value="1"/>
</dbReference>
<dbReference type="PROSITE" id="PS51898">
    <property type="entry name" value="TYR_RECOMBINASE"/>
    <property type="match status" value="1"/>
</dbReference>
<accession>A0ABQ9FP49</accession>
<dbReference type="InterPro" id="IPR002104">
    <property type="entry name" value="Integrase_catalytic"/>
</dbReference>
<dbReference type="EMBL" id="JARBDR010000214">
    <property type="protein sequence ID" value="KAJ8317936.1"/>
    <property type="molecule type" value="Genomic_DNA"/>
</dbReference>
<gene>
    <name evidence="4" type="ORF">KUTeg_003027</name>
</gene>